<dbReference type="PaxDb" id="6945-B7PT83"/>
<dbReference type="EMBL" id="DS784322">
    <property type="protein sequence ID" value="EEC09805.1"/>
    <property type="molecule type" value="Genomic_DNA"/>
</dbReference>
<proteinExistence type="predicted"/>
<reference evidence="3" key="2">
    <citation type="submission" date="2020-05" db="UniProtKB">
        <authorList>
            <consortium name="EnsemblMetazoa"/>
        </authorList>
    </citation>
    <scope>IDENTIFICATION</scope>
    <source>
        <strain evidence="3">wikel</strain>
    </source>
</reference>
<accession>B7PT83</accession>
<dbReference type="EnsemblMetazoa" id="ISCW024437-RA">
    <property type="protein sequence ID" value="ISCW024437-PA"/>
    <property type="gene ID" value="ISCW024437"/>
</dbReference>
<feature type="non-terminal residue" evidence="2">
    <location>
        <position position="1"/>
    </location>
</feature>
<dbReference type="VEuPathDB" id="VectorBase:ISCW024437"/>
<dbReference type="Proteomes" id="UP000001555">
    <property type="component" value="Unassembled WGS sequence"/>
</dbReference>
<evidence type="ECO:0000313" key="2">
    <source>
        <dbReference type="EMBL" id="EEC09805.1"/>
    </source>
</evidence>
<keyword evidence="4" id="KW-1185">Reference proteome</keyword>
<reference evidence="2 4" key="1">
    <citation type="submission" date="2008-03" db="EMBL/GenBank/DDBJ databases">
        <title>Annotation of Ixodes scapularis.</title>
        <authorList>
            <consortium name="Ixodes scapularis Genome Project Consortium"/>
            <person name="Caler E."/>
            <person name="Hannick L.I."/>
            <person name="Bidwell S."/>
            <person name="Joardar V."/>
            <person name="Thiagarajan M."/>
            <person name="Amedeo P."/>
            <person name="Galinsky K.J."/>
            <person name="Schobel S."/>
            <person name="Inman J."/>
            <person name="Hostetler J."/>
            <person name="Miller J."/>
            <person name="Hammond M."/>
            <person name="Megy K."/>
            <person name="Lawson D."/>
            <person name="Kodira C."/>
            <person name="Sutton G."/>
            <person name="Meyer J."/>
            <person name="Hill C.A."/>
            <person name="Birren B."/>
            <person name="Nene V."/>
            <person name="Collins F."/>
            <person name="Alarcon-Chaidez F."/>
            <person name="Wikel S."/>
            <person name="Strausberg R."/>
        </authorList>
    </citation>
    <scope>NUCLEOTIDE SEQUENCE [LARGE SCALE GENOMIC DNA]</scope>
    <source>
        <strain evidence="4">Wikel</strain>
        <strain evidence="2">Wikel colony</strain>
    </source>
</reference>
<sequence>IKKLVHSSHRPLEQIIRRTAEGTLAKSSQVTKKPGTLSLKHNEGPVPTNFHGNQYKKLHMKDYLVSTSQGNNCFQMKDDNIVFVKNILQANDGAITLCGAYMKRKTNFFEDPVESSELYIYHVSKPSKNLYCWKVTDVEWKCACFPLGEKFVVYPLLHLMS</sequence>
<evidence type="ECO:0000313" key="3">
    <source>
        <dbReference type="EnsemblMetazoa" id="ISCW024437-PA"/>
    </source>
</evidence>
<evidence type="ECO:0000313" key="4">
    <source>
        <dbReference type="Proteomes" id="UP000001555"/>
    </source>
</evidence>
<organism>
    <name type="scientific">Ixodes scapularis</name>
    <name type="common">Black-legged tick</name>
    <name type="synonym">Deer tick</name>
    <dbReference type="NCBI Taxonomy" id="6945"/>
    <lineage>
        <taxon>Eukaryota</taxon>
        <taxon>Metazoa</taxon>
        <taxon>Ecdysozoa</taxon>
        <taxon>Arthropoda</taxon>
        <taxon>Chelicerata</taxon>
        <taxon>Arachnida</taxon>
        <taxon>Acari</taxon>
        <taxon>Parasitiformes</taxon>
        <taxon>Ixodida</taxon>
        <taxon>Ixodoidea</taxon>
        <taxon>Ixodidae</taxon>
        <taxon>Ixodinae</taxon>
        <taxon>Ixodes</taxon>
    </lineage>
</organism>
<dbReference type="InParanoid" id="B7PT83"/>
<dbReference type="STRING" id="6945.B7PT83"/>
<evidence type="ECO:0000256" key="1">
    <source>
        <dbReference type="SAM" id="MobiDB-lite"/>
    </source>
</evidence>
<name>B7PT83_IXOSC</name>
<dbReference type="VEuPathDB" id="VectorBase:ISCI024437"/>
<gene>
    <name evidence="2" type="ORF">IscW_ISCW024437</name>
</gene>
<feature type="region of interest" description="Disordered" evidence="1">
    <location>
        <begin position="24"/>
        <end position="43"/>
    </location>
</feature>
<dbReference type="HOGENOM" id="CLU_1647931_0_0_1"/>
<dbReference type="AlphaFoldDB" id="B7PT83"/>
<dbReference type="EMBL" id="ABJB010210792">
    <property type="status" value="NOT_ANNOTATED_CDS"/>
    <property type="molecule type" value="Genomic_DNA"/>
</dbReference>
<protein>
    <submittedName>
        <fullName evidence="2 3">Uncharacterized protein</fullName>
    </submittedName>
</protein>